<evidence type="ECO:0000259" key="1">
    <source>
        <dbReference type="Pfam" id="PF00534"/>
    </source>
</evidence>
<feature type="domain" description="Glycosyltransferase subfamily 4-like N-terminal" evidence="2">
    <location>
        <begin position="17"/>
        <end position="184"/>
    </location>
</feature>
<dbReference type="PANTHER" id="PTHR12526">
    <property type="entry name" value="GLYCOSYLTRANSFERASE"/>
    <property type="match status" value="1"/>
</dbReference>
<dbReference type="SUPFAM" id="SSF53756">
    <property type="entry name" value="UDP-Glycosyltransferase/glycogen phosphorylase"/>
    <property type="match status" value="1"/>
</dbReference>
<feature type="domain" description="Glycosyl transferase family 1" evidence="1">
    <location>
        <begin position="195"/>
        <end position="348"/>
    </location>
</feature>
<dbReference type="CDD" id="cd03801">
    <property type="entry name" value="GT4_PimA-like"/>
    <property type="match status" value="1"/>
</dbReference>
<dbReference type="Gene3D" id="3.40.50.2000">
    <property type="entry name" value="Glycogen Phosphorylase B"/>
    <property type="match status" value="2"/>
</dbReference>
<dbReference type="InterPro" id="IPR001296">
    <property type="entry name" value="Glyco_trans_1"/>
</dbReference>
<evidence type="ECO:0000313" key="3">
    <source>
        <dbReference type="EMBL" id="SDM56591.1"/>
    </source>
</evidence>
<reference evidence="4" key="1">
    <citation type="submission" date="2016-10" db="EMBL/GenBank/DDBJ databases">
        <authorList>
            <person name="Varghese N."/>
            <person name="Submissions S."/>
        </authorList>
    </citation>
    <scope>NUCLEOTIDE SEQUENCE [LARGE SCALE GENOMIC DNA]</scope>
    <source>
        <strain evidence="4">CGMCC 1.6199</strain>
    </source>
</reference>
<keyword evidence="4" id="KW-1185">Reference proteome</keyword>
<keyword evidence="3" id="KW-0808">Transferase</keyword>
<evidence type="ECO:0000259" key="2">
    <source>
        <dbReference type="Pfam" id="PF13439"/>
    </source>
</evidence>
<sequence length="376" mass="43752">MKILHICSGYPDTKLYQNLLRELDNKNIDQTMYVPYKTSEISNKRILDNAKHTEYIFSSPYTKLDRILYYPKINKILKDLKMRVDFRKVELIHAHFLFSNGGIAYKLKKEIGIDYIVAVRNTDINYFFKYAIHLRSLGIKILASAKKVVFLSPAYKSFLLDNYIPNHLKDEIHQKSVVIPNGVDNFWLENINVNKQEYNEENNIRLIFIGELNNNKNVKSSIRAVTILKDKGYRVKFDIIGSGADEDELKILIKETNNQDSIKLHGFIEDKNLLIRLLRKAHVFIMPSYNETFGLVYIEAMTQGLPVIYSKGQGIDGYFREGQVGFSVSPDNTEEIAFKIQSILKDYNKIYINAINAVNKFEWSKIANEYIELYNE</sequence>
<dbReference type="GO" id="GO:0016757">
    <property type="term" value="F:glycosyltransferase activity"/>
    <property type="evidence" value="ECO:0007669"/>
    <property type="project" value="InterPro"/>
</dbReference>
<gene>
    <name evidence="3" type="ORF">SAMN05216244_2926</name>
</gene>
<accession>A0A1G9U9G5</accession>
<dbReference type="STRING" id="482461.SAMN05216244_2926"/>
<dbReference type="InterPro" id="IPR028098">
    <property type="entry name" value="Glyco_trans_4-like_N"/>
</dbReference>
<proteinExistence type="predicted"/>
<dbReference type="RefSeq" id="WP_074599993.1">
    <property type="nucleotide sequence ID" value="NZ_FNHF01000003.1"/>
</dbReference>
<dbReference type="Pfam" id="PF13439">
    <property type="entry name" value="Glyco_transf_4"/>
    <property type="match status" value="1"/>
</dbReference>
<dbReference type="Pfam" id="PF00534">
    <property type="entry name" value="Glycos_transf_1"/>
    <property type="match status" value="1"/>
</dbReference>
<dbReference type="Proteomes" id="UP000182347">
    <property type="component" value="Unassembled WGS sequence"/>
</dbReference>
<dbReference type="PANTHER" id="PTHR12526:SF630">
    <property type="entry name" value="GLYCOSYLTRANSFERASE"/>
    <property type="match status" value="1"/>
</dbReference>
<evidence type="ECO:0000313" key="4">
    <source>
        <dbReference type="Proteomes" id="UP000182347"/>
    </source>
</evidence>
<protein>
    <submittedName>
        <fullName evidence="3">Glycosyltransferase involved in cell wall bisynthesis</fullName>
    </submittedName>
</protein>
<dbReference type="EMBL" id="FNHF01000003">
    <property type="protein sequence ID" value="SDM56591.1"/>
    <property type="molecule type" value="Genomic_DNA"/>
</dbReference>
<dbReference type="AlphaFoldDB" id="A0A1G9U9G5"/>
<dbReference type="OrthoDB" id="9806653at2"/>
<name>A0A1G9U9G5_9BACI</name>
<organism evidence="3 4">
    <name type="scientific">Sediminibacillus halophilus</name>
    <dbReference type="NCBI Taxonomy" id="482461"/>
    <lineage>
        <taxon>Bacteria</taxon>
        <taxon>Bacillati</taxon>
        <taxon>Bacillota</taxon>
        <taxon>Bacilli</taxon>
        <taxon>Bacillales</taxon>
        <taxon>Bacillaceae</taxon>
        <taxon>Sediminibacillus</taxon>
    </lineage>
</organism>